<evidence type="ECO:0000313" key="3">
    <source>
        <dbReference type="Proteomes" id="UP000249922"/>
    </source>
</evidence>
<dbReference type="EMBL" id="CP030239">
    <property type="protein sequence ID" value="AWX92778.1"/>
    <property type="molecule type" value="Genomic_DNA"/>
</dbReference>
<sequence length="93" mass="8800">MVVAETGGAPDGEDEDDFGSGRPEAGTVLEAAALASAAVSALGLDFSSAALRAAAGLPLAASPTSVDSMAGLGTAAAVSGALDSPRAGEFVVH</sequence>
<accession>A0ABN5M4H9</accession>
<dbReference type="Proteomes" id="UP000249922">
    <property type="component" value="Chromosome"/>
</dbReference>
<name>A0ABN5M4H9_9RHOB</name>
<evidence type="ECO:0000313" key="2">
    <source>
        <dbReference type="EMBL" id="AWX92778.1"/>
    </source>
</evidence>
<gene>
    <name evidence="2" type="ORF">DPM13_05190</name>
</gene>
<feature type="region of interest" description="Disordered" evidence="1">
    <location>
        <begin position="1"/>
        <end position="24"/>
    </location>
</feature>
<protein>
    <submittedName>
        <fullName evidence="2">Uncharacterized protein</fullName>
    </submittedName>
</protein>
<reference evidence="2 3" key="1">
    <citation type="submission" date="2018-06" db="EMBL/GenBank/DDBJ databases">
        <title>Complete genome sequence of Paracoccus mutanolyticus strain RSP-02 isolated from cellulosic waste.</title>
        <authorList>
            <person name="Amrutha R.N."/>
            <person name="Shrivastav A."/>
            <person name="Buddana S.K."/>
            <person name="Deshpande U."/>
            <person name="Prakasham R.S."/>
        </authorList>
    </citation>
    <scope>NUCLEOTIDE SEQUENCE [LARGE SCALE GENOMIC DNA]</scope>
    <source>
        <strain evidence="2 3">RSP-02</strain>
    </source>
</reference>
<keyword evidence="3" id="KW-1185">Reference proteome</keyword>
<proteinExistence type="predicted"/>
<organism evidence="2 3">
    <name type="scientific">Paracoccus mutanolyticus</name>
    <dbReference type="NCBI Taxonomy" id="1499308"/>
    <lineage>
        <taxon>Bacteria</taxon>
        <taxon>Pseudomonadati</taxon>
        <taxon>Pseudomonadota</taxon>
        <taxon>Alphaproteobacteria</taxon>
        <taxon>Rhodobacterales</taxon>
        <taxon>Paracoccaceae</taxon>
        <taxon>Paracoccus</taxon>
    </lineage>
</organism>
<evidence type="ECO:0000256" key="1">
    <source>
        <dbReference type="SAM" id="MobiDB-lite"/>
    </source>
</evidence>